<dbReference type="Pfam" id="PF00126">
    <property type="entry name" value="HTH_1"/>
    <property type="match status" value="1"/>
</dbReference>
<dbReference type="PROSITE" id="PS50931">
    <property type="entry name" value="HTH_LYSR"/>
    <property type="match status" value="1"/>
</dbReference>
<dbReference type="InterPro" id="IPR005119">
    <property type="entry name" value="LysR_subst-bd"/>
</dbReference>
<protein>
    <submittedName>
        <fullName evidence="6">HTH-type transcriptional regulator HdfR</fullName>
    </submittedName>
</protein>
<dbReference type="Pfam" id="PF03466">
    <property type="entry name" value="LysR_substrate"/>
    <property type="match status" value="1"/>
</dbReference>
<evidence type="ECO:0000313" key="7">
    <source>
        <dbReference type="Proteomes" id="UP000216052"/>
    </source>
</evidence>
<dbReference type="PRINTS" id="PR00039">
    <property type="entry name" value="HTHLYSR"/>
</dbReference>
<dbReference type="SUPFAM" id="SSF53850">
    <property type="entry name" value="Periplasmic binding protein-like II"/>
    <property type="match status" value="1"/>
</dbReference>
<reference evidence="6" key="1">
    <citation type="submission" date="2024-05" db="EMBL/GenBank/DDBJ databases">
        <title>Isolation and characterization of Sporomusa carbonis sp. nov., a carboxydotrophic hydrogenogen in the genus of Sporomusa isolated from a charcoal burning pile.</title>
        <authorList>
            <person name="Boeer T."/>
            <person name="Rosenbaum F."/>
            <person name="Eysell L."/>
            <person name="Mueller V."/>
            <person name="Daniel R."/>
            <person name="Poehlein A."/>
        </authorList>
    </citation>
    <scope>NUCLEOTIDE SEQUENCE [LARGE SCALE GENOMIC DNA]</scope>
    <source>
        <strain evidence="6">DSM 3132</strain>
    </source>
</reference>
<dbReference type="PANTHER" id="PTHR30346:SF0">
    <property type="entry name" value="HCA OPERON TRANSCRIPTIONAL ACTIVATOR HCAR"/>
    <property type="match status" value="1"/>
</dbReference>
<evidence type="ECO:0000256" key="3">
    <source>
        <dbReference type="ARBA" id="ARBA00023125"/>
    </source>
</evidence>
<comment type="similarity">
    <text evidence="1">Belongs to the LysR transcriptional regulatory family.</text>
</comment>
<accession>A0ABZ3J155</accession>
<keyword evidence="7" id="KW-1185">Reference proteome</keyword>
<dbReference type="PANTHER" id="PTHR30346">
    <property type="entry name" value="TRANSCRIPTIONAL DUAL REGULATOR HCAR-RELATED"/>
    <property type="match status" value="1"/>
</dbReference>
<dbReference type="InterPro" id="IPR036390">
    <property type="entry name" value="WH_DNA-bd_sf"/>
</dbReference>
<name>A0ABZ3J155_SPOA4</name>
<dbReference type="EMBL" id="CP155571">
    <property type="protein sequence ID" value="XFO71682.1"/>
    <property type="molecule type" value="Genomic_DNA"/>
</dbReference>
<evidence type="ECO:0000256" key="4">
    <source>
        <dbReference type="ARBA" id="ARBA00023163"/>
    </source>
</evidence>
<dbReference type="Proteomes" id="UP000216052">
    <property type="component" value="Chromosome"/>
</dbReference>
<gene>
    <name evidence="6" type="primary">hdfR_3</name>
    <name evidence="6" type="ORF">SPACI_017160</name>
</gene>
<proteinExistence type="inferred from homology"/>
<dbReference type="Gene3D" id="3.40.190.10">
    <property type="entry name" value="Periplasmic binding protein-like II"/>
    <property type="match status" value="2"/>
</dbReference>
<dbReference type="Gene3D" id="1.10.10.10">
    <property type="entry name" value="Winged helix-like DNA-binding domain superfamily/Winged helix DNA-binding domain"/>
    <property type="match status" value="1"/>
</dbReference>
<keyword evidence="3" id="KW-0238">DNA-binding</keyword>
<dbReference type="CDD" id="cd08414">
    <property type="entry name" value="PBP2_LTTR_aromatics_like"/>
    <property type="match status" value="1"/>
</dbReference>
<evidence type="ECO:0000313" key="6">
    <source>
        <dbReference type="EMBL" id="XFO71682.1"/>
    </source>
</evidence>
<keyword evidence="2" id="KW-0805">Transcription regulation</keyword>
<dbReference type="InterPro" id="IPR000847">
    <property type="entry name" value="LysR_HTH_N"/>
</dbReference>
<organism evidence="6 7">
    <name type="scientific">Sporomusa acidovorans (strain ATCC 49682 / DSM 3132 / Mol)</name>
    <dbReference type="NCBI Taxonomy" id="1123286"/>
    <lineage>
        <taxon>Bacteria</taxon>
        <taxon>Bacillati</taxon>
        <taxon>Bacillota</taxon>
        <taxon>Negativicutes</taxon>
        <taxon>Selenomonadales</taxon>
        <taxon>Sporomusaceae</taxon>
        <taxon>Sporomusa</taxon>
    </lineage>
</organism>
<keyword evidence="4" id="KW-0804">Transcription</keyword>
<dbReference type="SUPFAM" id="SSF46785">
    <property type="entry name" value="Winged helix' DNA-binding domain"/>
    <property type="match status" value="1"/>
</dbReference>
<feature type="domain" description="HTH lysR-type" evidence="5">
    <location>
        <begin position="1"/>
        <end position="58"/>
    </location>
</feature>
<dbReference type="InterPro" id="IPR036388">
    <property type="entry name" value="WH-like_DNA-bd_sf"/>
</dbReference>
<evidence type="ECO:0000259" key="5">
    <source>
        <dbReference type="PROSITE" id="PS50931"/>
    </source>
</evidence>
<dbReference type="RefSeq" id="WP_093794560.1">
    <property type="nucleotide sequence ID" value="NZ_CP155571.1"/>
</dbReference>
<evidence type="ECO:0000256" key="2">
    <source>
        <dbReference type="ARBA" id="ARBA00023015"/>
    </source>
</evidence>
<evidence type="ECO:0000256" key="1">
    <source>
        <dbReference type="ARBA" id="ARBA00009437"/>
    </source>
</evidence>
<sequence>MDISFLRAFITTAHRLNFTEAAKQLFIAQSVLSRQISVLEKELGVQLFIRSNRTVRLTPAGLVLLQEVEPLMDKLNDVFAKSRTANTGFQKVLRLGCFGVEYSILPVIIKKFSALYPNIRLDFRIFPIAEMENALKHDEFDIGFTGFFGNEFNSNFMHLVVSRHRVGFLLPPNHPYTDRQCLNIADMKQESFILIDKNRYPQASEWFYKHCEKADFIPKVACKSATFDTMLWQVKAGLGVAIIGGDPVLLRMIRPGIHFIFMSGKDAYGNIAIIWNKNNPHPAIPLFIKEIDAVKLPSPSNLLPVS</sequence>